<reference evidence="1 2" key="1">
    <citation type="submission" date="2020-06" db="EMBL/GenBank/DDBJ databases">
        <authorList>
            <person name="Jo H."/>
        </authorList>
    </citation>
    <scope>NUCLEOTIDE SEQUENCE [LARGE SCALE GENOMIC DNA]</scope>
    <source>
        <strain evidence="1 2">I46</strain>
    </source>
</reference>
<dbReference type="RefSeq" id="WP_178010498.1">
    <property type="nucleotide sequence ID" value="NZ_CP058316.1"/>
</dbReference>
<sequence length="186" mass="19181">MTGVAGLRWAIVDQGRERRETADGLLVGLLRELGVAFPRLTRGCPYCGGPHGPVRALDGPAPAPFSVAVAYADGWAVVAASARGPFAIDAEPRRMDAAALHRIRTTLGDARADAATWTRVEAAVKADGRGLRIDPAEVRLSEVAGGWAARIPGRPDPLFVSEAAGPPGIVVSLAAAPGAASDRSTC</sequence>
<evidence type="ECO:0000313" key="2">
    <source>
        <dbReference type="Proteomes" id="UP000509638"/>
    </source>
</evidence>
<accession>A0A7D5IY39</accession>
<protein>
    <submittedName>
        <fullName evidence="1">Chemotaxis protein CheY</fullName>
    </submittedName>
</protein>
<dbReference type="EMBL" id="CP058316">
    <property type="protein sequence ID" value="QLD10955.1"/>
    <property type="molecule type" value="Genomic_DNA"/>
</dbReference>
<dbReference type="AlphaFoldDB" id="A0A7D5IY39"/>
<proteinExistence type="predicted"/>
<name>A0A7D5IY39_9MICO</name>
<gene>
    <name evidence="1" type="ORF">HW566_03620</name>
</gene>
<dbReference type="Proteomes" id="UP000509638">
    <property type="component" value="Chromosome"/>
</dbReference>
<evidence type="ECO:0000313" key="1">
    <source>
        <dbReference type="EMBL" id="QLD10955.1"/>
    </source>
</evidence>
<organism evidence="1 2">
    <name type="scientific">Microbacterium oleivorans</name>
    <dbReference type="NCBI Taxonomy" id="273677"/>
    <lineage>
        <taxon>Bacteria</taxon>
        <taxon>Bacillati</taxon>
        <taxon>Actinomycetota</taxon>
        <taxon>Actinomycetes</taxon>
        <taxon>Micrococcales</taxon>
        <taxon>Microbacteriaceae</taxon>
        <taxon>Microbacterium</taxon>
    </lineage>
</organism>